<feature type="transmembrane region" description="Helical" evidence="1">
    <location>
        <begin position="101"/>
        <end position="118"/>
    </location>
</feature>
<dbReference type="GO" id="GO:0006508">
    <property type="term" value="P:proteolysis"/>
    <property type="evidence" value="ECO:0007669"/>
    <property type="project" value="UniProtKB-KW"/>
</dbReference>
<proteinExistence type="predicted"/>
<name>A0A1T4Z9T7_9ACTN</name>
<keyword evidence="3" id="KW-0378">Hydrolase</keyword>
<dbReference type="OrthoDB" id="4772204at2"/>
<dbReference type="InterPro" id="IPR052710">
    <property type="entry name" value="CAAX_protease"/>
</dbReference>
<feature type="transmembrane region" description="Helical" evidence="1">
    <location>
        <begin position="130"/>
        <end position="152"/>
    </location>
</feature>
<gene>
    <name evidence="3" type="ORF">SAMN06295964_3296</name>
</gene>
<feature type="transmembrane region" description="Helical" evidence="1">
    <location>
        <begin position="214"/>
        <end position="236"/>
    </location>
</feature>
<dbReference type="Pfam" id="PF02517">
    <property type="entry name" value="Rce1-like"/>
    <property type="match status" value="1"/>
</dbReference>
<keyword evidence="3" id="KW-0645">Protease</keyword>
<feature type="transmembrane region" description="Helical" evidence="1">
    <location>
        <begin position="164"/>
        <end position="180"/>
    </location>
</feature>
<feature type="transmembrane region" description="Helical" evidence="1">
    <location>
        <begin position="20"/>
        <end position="38"/>
    </location>
</feature>
<dbReference type="PANTHER" id="PTHR36435">
    <property type="entry name" value="SLR1288 PROTEIN"/>
    <property type="match status" value="1"/>
</dbReference>
<sequence length="281" mass="29747">MTDHTPATSADPRGFWDRPATWKAFAVVGGYLVFYLLVGQITQRVFADQIDEDDILSSASSILLGVALPIAIGALALLAFIAKVGWLSEIFGRQRVPGRRWMWIAPVLVLAAVAAHVAGTDWDYWSGEQLAAMVVVGICVGLAEELVTRGLAVKMLRDAGRTERFVAGVSSLLFALMHTANIFSGMAASVVGATVVYTFAFGMLMYLSMRLTGTIWTAIVLHGLTDPTTFLATGGLDEAVTGSADGATAVATVVTVLLIVFGFVSVFLVRGSSRAASSELP</sequence>
<dbReference type="InterPro" id="IPR003675">
    <property type="entry name" value="Rce1/LyrA-like_dom"/>
</dbReference>
<evidence type="ECO:0000256" key="1">
    <source>
        <dbReference type="SAM" id="Phobius"/>
    </source>
</evidence>
<dbReference type="RefSeq" id="WP_078701151.1">
    <property type="nucleotide sequence ID" value="NZ_LT796768.1"/>
</dbReference>
<dbReference type="PANTHER" id="PTHR36435:SF1">
    <property type="entry name" value="CAAX AMINO TERMINAL PROTEASE FAMILY PROTEIN"/>
    <property type="match status" value="1"/>
</dbReference>
<evidence type="ECO:0000313" key="4">
    <source>
        <dbReference type="Proteomes" id="UP000191040"/>
    </source>
</evidence>
<evidence type="ECO:0000259" key="2">
    <source>
        <dbReference type="Pfam" id="PF02517"/>
    </source>
</evidence>
<feature type="transmembrane region" description="Helical" evidence="1">
    <location>
        <begin position="248"/>
        <end position="269"/>
    </location>
</feature>
<evidence type="ECO:0000313" key="3">
    <source>
        <dbReference type="EMBL" id="SKB10391.1"/>
    </source>
</evidence>
<keyword evidence="1" id="KW-1133">Transmembrane helix</keyword>
<keyword evidence="1" id="KW-0812">Transmembrane</keyword>
<feature type="domain" description="CAAX prenyl protease 2/Lysostaphin resistance protein A-like" evidence="2">
    <location>
        <begin position="129"/>
        <end position="226"/>
    </location>
</feature>
<accession>A0A1T4Z9T7</accession>
<reference evidence="4" key="1">
    <citation type="submission" date="2017-02" db="EMBL/GenBank/DDBJ databases">
        <authorList>
            <person name="Varghese N."/>
            <person name="Submissions S."/>
        </authorList>
    </citation>
    <scope>NUCLEOTIDE SEQUENCE [LARGE SCALE GENOMIC DNA]</scope>
    <source>
        <strain evidence="4">9H-4</strain>
    </source>
</reference>
<dbReference type="Proteomes" id="UP000191040">
    <property type="component" value="Chromosome I"/>
</dbReference>
<dbReference type="EMBL" id="LT796768">
    <property type="protein sequence ID" value="SKB10391.1"/>
    <property type="molecule type" value="Genomic_DNA"/>
</dbReference>
<feature type="transmembrane region" description="Helical" evidence="1">
    <location>
        <begin position="58"/>
        <end position="81"/>
    </location>
</feature>
<feature type="transmembrane region" description="Helical" evidence="1">
    <location>
        <begin position="186"/>
        <end position="207"/>
    </location>
</feature>
<keyword evidence="1" id="KW-0472">Membrane</keyword>
<protein>
    <submittedName>
        <fullName evidence="3">CAAX protease self-immunity</fullName>
    </submittedName>
</protein>
<dbReference type="AlphaFoldDB" id="A0A1T4Z9T7"/>
<dbReference type="GO" id="GO:0080120">
    <property type="term" value="P:CAAX-box protein maturation"/>
    <property type="evidence" value="ECO:0007669"/>
    <property type="project" value="UniProtKB-ARBA"/>
</dbReference>
<keyword evidence="4" id="KW-1185">Reference proteome</keyword>
<dbReference type="GO" id="GO:0004175">
    <property type="term" value="F:endopeptidase activity"/>
    <property type="evidence" value="ECO:0007669"/>
    <property type="project" value="UniProtKB-ARBA"/>
</dbReference>
<organism evidence="3 4">
    <name type="scientific">Aeromicrobium choanae</name>
    <dbReference type="NCBI Taxonomy" id="1736691"/>
    <lineage>
        <taxon>Bacteria</taxon>
        <taxon>Bacillati</taxon>
        <taxon>Actinomycetota</taxon>
        <taxon>Actinomycetes</taxon>
        <taxon>Propionibacteriales</taxon>
        <taxon>Nocardioidaceae</taxon>
        <taxon>Aeromicrobium</taxon>
    </lineage>
</organism>
<dbReference type="STRING" id="1736691.SAMN06295964_3296"/>